<evidence type="ECO:0008006" key="3">
    <source>
        <dbReference type="Google" id="ProtNLM"/>
    </source>
</evidence>
<sequence>MAPDYHRLNENSRFYGEIREDFDADWRHSERSAIVRAIYHVDEDSLNQSYRGRRFNAYRSRSGDWGCMFGNGVYTTTVSSKADLFAENQDIHSQLHAVFICRIVSNRPQYLRRPDNVRTRPDRGYDSVEAVLTHNGGTVRYPETIVYREDAIIPVGVILYTRRG</sequence>
<gene>
    <name evidence="1" type="ORF">B0J15DRAFT_545992</name>
</gene>
<protein>
    <recommendedName>
        <fullName evidence="3">PARP catalytic domain-containing protein</fullName>
    </recommendedName>
</protein>
<evidence type="ECO:0000313" key="2">
    <source>
        <dbReference type="Proteomes" id="UP000736672"/>
    </source>
</evidence>
<name>A0A9P9HZX7_FUSSL</name>
<accession>A0A9P9HZX7</accession>
<reference evidence="1" key="1">
    <citation type="journal article" date="2021" name="Nat. Commun.">
        <title>Genetic determinants of endophytism in the Arabidopsis root mycobiome.</title>
        <authorList>
            <person name="Mesny F."/>
            <person name="Miyauchi S."/>
            <person name="Thiergart T."/>
            <person name="Pickel B."/>
            <person name="Atanasova L."/>
            <person name="Karlsson M."/>
            <person name="Huettel B."/>
            <person name="Barry K.W."/>
            <person name="Haridas S."/>
            <person name="Chen C."/>
            <person name="Bauer D."/>
            <person name="Andreopoulos W."/>
            <person name="Pangilinan J."/>
            <person name="LaButti K."/>
            <person name="Riley R."/>
            <person name="Lipzen A."/>
            <person name="Clum A."/>
            <person name="Drula E."/>
            <person name="Henrissat B."/>
            <person name="Kohler A."/>
            <person name="Grigoriev I.V."/>
            <person name="Martin F.M."/>
            <person name="Hacquard S."/>
        </authorList>
    </citation>
    <scope>NUCLEOTIDE SEQUENCE</scope>
    <source>
        <strain evidence="1">FSSC 5 MPI-SDFR-AT-0091</strain>
    </source>
</reference>
<dbReference type="SUPFAM" id="SSF56399">
    <property type="entry name" value="ADP-ribosylation"/>
    <property type="match status" value="1"/>
</dbReference>
<evidence type="ECO:0000313" key="1">
    <source>
        <dbReference type="EMBL" id="KAH7265972.1"/>
    </source>
</evidence>
<proteinExistence type="predicted"/>
<dbReference type="OrthoDB" id="9514740at2759"/>
<organism evidence="1 2">
    <name type="scientific">Fusarium solani</name>
    <name type="common">Filamentous fungus</name>
    <dbReference type="NCBI Taxonomy" id="169388"/>
    <lineage>
        <taxon>Eukaryota</taxon>
        <taxon>Fungi</taxon>
        <taxon>Dikarya</taxon>
        <taxon>Ascomycota</taxon>
        <taxon>Pezizomycotina</taxon>
        <taxon>Sordariomycetes</taxon>
        <taxon>Hypocreomycetidae</taxon>
        <taxon>Hypocreales</taxon>
        <taxon>Nectriaceae</taxon>
        <taxon>Fusarium</taxon>
        <taxon>Fusarium solani species complex</taxon>
    </lineage>
</organism>
<keyword evidence="2" id="KW-1185">Reference proteome</keyword>
<dbReference type="EMBL" id="JAGTJS010000006">
    <property type="protein sequence ID" value="KAH7265972.1"/>
    <property type="molecule type" value="Genomic_DNA"/>
</dbReference>
<dbReference type="AlphaFoldDB" id="A0A9P9HZX7"/>
<dbReference type="Proteomes" id="UP000736672">
    <property type="component" value="Unassembled WGS sequence"/>
</dbReference>
<dbReference type="Gene3D" id="3.90.228.10">
    <property type="match status" value="1"/>
</dbReference>
<comment type="caution">
    <text evidence="1">The sequence shown here is derived from an EMBL/GenBank/DDBJ whole genome shotgun (WGS) entry which is preliminary data.</text>
</comment>